<evidence type="ECO:0000313" key="2">
    <source>
        <dbReference type="EMBL" id="GAA4469745.1"/>
    </source>
</evidence>
<dbReference type="InterPro" id="IPR011051">
    <property type="entry name" value="RmlC_Cupin_sf"/>
</dbReference>
<dbReference type="InterPro" id="IPR012093">
    <property type="entry name" value="Pirin"/>
</dbReference>
<protein>
    <recommendedName>
        <fullName evidence="1">Quercetin 2,3-dioxygenase C-terminal cupin domain-containing protein</fullName>
    </recommendedName>
</protein>
<comment type="caution">
    <text evidence="2">The sequence shown here is derived from an EMBL/GenBank/DDBJ whole genome shotgun (WGS) entry which is preliminary data.</text>
</comment>
<dbReference type="PANTHER" id="PTHR43212">
    <property type="entry name" value="QUERCETIN 2,3-DIOXYGENASE"/>
    <property type="match status" value="1"/>
</dbReference>
<evidence type="ECO:0000259" key="1">
    <source>
        <dbReference type="Pfam" id="PF17954"/>
    </source>
</evidence>
<name>A0ABP8NQQ2_9BACT</name>
<feature type="domain" description="Quercetin 2,3-dioxygenase C-terminal cupin" evidence="1">
    <location>
        <begin position="159"/>
        <end position="232"/>
    </location>
</feature>
<gene>
    <name evidence="2" type="ORF">GCM10023189_57250</name>
</gene>
<dbReference type="SUPFAM" id="SSF51182">
    <property type="entry name" value="RmlC-like cupins"/>
    <property type="match status" value="1"/>
</dbReference>
<dbReference type="Pfam" id="PF17954">
    <property type="entry name" value="Pirin_C_2"/>
    <property type="match status" value="1"/>
</dbReference>
<sequence>MNTHAQIYLADQRGCSETDFFRSYHTFNFGQYADESRKPFGALYLLNDDTLRAGASLSLQVEQNTQVVLLPVLGGLEYLSDIDSGFLEAGQAGILSLAAGMRYTISNPYDQETINFLQWWLIPPIVDFTPGISQAGFDLSRKNTLLPLVDSTSSKADSRSFIGRYDGRQEGTYTVTVHSKATGIFVFIIQGAFEVANRLLHEKDGLALLYEKANALEFEALSNDALLLLLDLPVTG</sequence>
<dbReference type="Proteomes" id="UP001501175">
    <property type="component" value="Unassembled WGS sequence"/>
</dbReference>
<keyword evidence="3" id="KW-1185">Reference proteome</keyword>
<organism evidence="2 3">
    <name type="scientific">Nibrella saemangeumensis</name>
    <dbReference type="NCBI Taxonomy" id="1084526"/>
    <lineage>
        <taxon>Bacteria</taxon>
        <taxon>Pseudomonadati</taxon>
        <taxon>Bacteroidota</taxon>
        <taxon>Cytophagia</taxon>
        <taxon>Cytophagales</taxon>
        <taxon>Spirosomataceae</taxon>
        <taxon>Nibrella</taxon>
    </lineage>
</organism>
<accession>A0ABP8NQQ2</accession>
<dbReference type="Gene3D" id="2.60.120.10">
    <property type="entry name" value="Jelly Rolls"/>
    <property type="match status" value="2"/>
</dbReference>
<dbReference type="InterPro" id="IPR041602">
    <property type="entry name" value="Quercetinase_C"/>
</dbReference>
<dbReference type="RefSeq" id="WP_345249679.1">
    <property type="nucleotide sequence ID" value="NZ_BAABHD010000084.1"/>
</dbReference>
<dbReference type="InterPro" id="IPR014710">
    <property type="entry name" value="RmlC-like_jellyroll"/>
</dbReference>
<proteinExistence type="predicted"/>
<dbReference type="EMBL" id="BAABHD010000084">
    <property type="protein sequence ID" value="GAA4469745.1"/>
    <property type="molecule type" value="Genomic_DNA"/>
</dbReference>
<evidence type="ECO:0000313" key="3">
    <source>
        <dbReference type="Proteomes" id="UP001501175"/>
    </source>
</evidence>
<dbReference type="PANTHER" id="PTHR43212:SF3">
    <property type="entry name" value="QUERCETIN 2,3-DIOXYGENASE"/>
    <property type="match status" value="1"/>
</dbReference>
<reference evidence="3" key="1">
    <citation type="journal article" date="2019" name="Int. J. Syst. Evol. Microbiol.">
        <title>The Global Catalogue of Microorganisms (GCM) 10K type strain sequencing project: providing services to taxonomists for standard genome sequencing and annotation.</title>
        <authorList>
            <consortium name="The Broad Institute Genomics Platform"/>
            <consortium name="The Broad Institute Genome Sequencing Center for Infectious Disease"/>
            <person name="Wu L."/>
            <person name="Ma J."/>
        </authorList>
    </citation>
    <scope>NUCLEOTIDE SEQUENCE [LARGE SCALE GENOMIC DNA]</scope>
    <source>
        <strain evidence="3">JCM 17927</strain>
    </source>
</reference>